<dbReference type="EMBL" id="JASAOG010000167">
    <property type="protein sequence ID" value="KAK0046315.1"/>
    <property type="molecule type" value="Genomic_DNA"/>
</dbReference>
<keyword evidence="10 13" id="KW-0119">Carbohydrate metabolism</keyword>
<dbReference type="AlphaFoldDB" id="A0AAD8B1F0"/>
<evidence type="ECO:0000256" key="8">
    <source>
        <dbReference type="ARBA" id="ARBA00022837"/>
    </source>
</evidence>
<evidence type="ECO:0000256" key="6">
    <source>
        <dbReference type="ARBA" id="ARBA00022723"/>
    </source>
</evidence>
<dbReference type="PANTHER" id="PTHR43447">
    <property type="entry name" value="ALPHA-AMYLASE"/>
    <property type="match status" value="1"/>
</dbReference>
<gene>
    <name evidence="17" type="ORF">Bpfe_024242</name>
</gene>
<evidence type="ECO:0000256" key="9">
    <source>
        <dbReference type="ARBA" id="ARBA00023214"/>
    </source>
</evidence>
<comment type="similarity">
    <text evidence="4 12">Belongs to the glycosyl hydrolase 13 family.</text>
</comment>
<dbReference type="Proteomes" id="UP001233172">
    <property type="component" value="Unassembled WGS sequence"/>
</dbReference>
<keyword evidence="6" id="KW-0479">Metal-binding</keyword>
<evidence type="ECO:0000313" key="18">
    <source>
        <dbReference type="Proteomes" id="UP001233172"/>
    </source>
</evidence>
<evidence type="ECO:0000256" key="4">
    <source>
        <dbReference type="ARBA" id="ARBA00008061"/>
    </source>
</evidence>
<keyword evidence="9" id="KW-0868">Chloride</keyword>
<dbReference type="GO" id="GO:0005975">
    <property type="term" value="P:carbohydrate metabolic process"/>
    <property type="evidence" value="ECO:0007669"/>
    <property type="project" value="InterPro"/>
</dbReference>
<evidence type="ECO:0000256" key="1">
    <source>
        <dbReference type="ARBA" id="ARBA00000548"/>
    </source>
</evidence>
<keyword evidence="7 13" id="KW-0378">Hydrolase</keyword>
<dbReference type="PRINTS" id="PR00110">
    <property type="entry name" value="ALPHAAMYLASE"/>
</dbReference>
<feature type="domain" description="Alpha-amylase C-terminal" evidence="15">
    <location>
        <begin position="429"/>
        <end position="505"/>
    </location>
</feature>
<proteinExistence type="inferred from homology"/>
<evidence type="ECO:0000256" key="14">
    <source>
        <dbReference type="SAM" id="SignalP"/>
    </source>
</evidence>
<evidence type="ECO:0000256" key="12">
    <source>
        <dbReference type="RuleBase" id="RU003615"/>
    </source>
</evidence>
<feature type="domain" description="Glycosyl hydrolase family 13 catalytic" evidence="16">
    <location>
        <begin position="31"/>
        <end position="419"/>
    </location>
</feature>
<evidence type="ECO:0000256" key="2">
    <source>
        <dbReference type="ARBA" id="ARBA00001913"/>
    </source>
</evidence>
<evidence type="ECO:0000259" key="15">
    <source>
        <dbReference type="SMART" id="SM00632"/>
    </source>
</evidence>
<evidence type="ECO:0000259" key="16">
    <source>
        <dbReference type="SMART" id="SM00642"/>
    </source>
</evidence>
<evidence type="ECO:0000256" key="3">
    <source>
        <dbReference type="ARBA" id="ARBA00001923"/>
    </source>
</evidence>
<dbReference type="SMART" id="SM00632">
    <property type="entry name" value="Aamy_C"/>
    <property type="match status" value="1"/>
</dbReference>
<evidence type="ECO:0000313" key="17">
    <source>
        <dbReference type="EMBL" id="KAK0046315.1"/>
    </source>
</evidence>
<keyword evidence="14" id="KW-0732">Signal</keyword>
<dbReference type="SMART" id="SM00642">
    <property type="entry name" value="Aamy"/>
    <property type="match status" value="1"/>
</dbReference>
<evidence type="ECO:0000256" key="7">
    <source>
        <dbReference type="ARBA" id="ARBA00022801"/>
    </source>
</evidence>
<dbReference type="EC" id="3.2.1.1" evidence="5 13"/>
<comment type="cofactor">
    <cofactor evidence="2">
        <name>Ca(2+)</name>
        <dbReference type="ChEBI" id="CHEBI:29108"/>
    </cofactor>
</comment>
<dbReference type="InterPro" id="IPR006047">
    <property type="entry name" value="GH13_cat_dom"/>
</dbReference>
<name>A0AAD8B1F0_BIOPF</name>
<keyword evidence="11 13" id="KW-0326">Glycosidase</keyword>
<keyword evidence="8" id="KW-0106">Calcium</keyword>
<accession>A0AAD8B1F0</accession>
<dbReference type="SUPFAM" id="SSF51445">
    <property type="entry name" value="(Trans)glycosidases"/>
    <property type="match status" value="1"/>
</dbReference>
<reference evidence="17" key="1">
    <citation type="journal article" date="2023" name="PLoS Negl. Trop. Dis.">
        <title>A genome sequence for Biomphalaria pfeifferi, the major vector snail for the human-infecting parasite Schistosoma mansoni.</title>
        <authorList>
            <person name="Bu L."/>
            <person name="Lu L."/>
            <person name="Laidemitt M.R."/>
            <person name="Zhang S.M."/>
            <person name="Mutuku M."/>
            <person name="Mkoji G."/>
            <person name="Steinauer M."/>
            <person name="Loker E.S."/>
        </authorList>
    </citation>
    <scope>NUCLEOTIDE SEQUENCE</scope>
    <source>
        <strain evidence="17">KasaAsao</strain>
    </source>
</reference>
<dbReference type="InterPro" id="IPR013780">
    <property type="entry name" value="Glyco_hydro_b"/>
</dbReference>
<evidence type="ECO:0000256" key="10">
    <source>
        <dbReference type="ARBA" id="ARBA00023277"/>
    </source>
</evidence>
<protein>
    <recommendedName>
        <fullName evidence="5 13">Alpha-amylase</fullName>
        <ecNumber evidence="5 13">3.2.1.1</ecNumber>
    </recommendedName>
</protein>
<reference evidence="17" key="2">
    <citation type="submission" date="2023-04" db="EMBL/GenBank/DDBJ databases">
        <authorList>
            <person name="Bu L."/>
            <person name="Lu L."/>
            <person name="Laidemitt M.R."/>
            <person name="Zhang S.M."/>
            <person name="Mutuku M."/>
            <person name="Mkoji G."/>
            <person name="Steinauer M."/>
            <person name="Loker E.S."/>
        </authorList>
    </citation>
    <scope>NUCLEOTIDE SEQUENCE</scope>
    <source>
        <strain evidence="17">KasaAsao</strain>
        <tissue evidence="17">Whole Snail</tissue>
    </source>
</reference>
<dbReference type="Gene3D" id="3.20.20.80">
    <property type="entry name" value="Glycosidases"/>
    <property type="match status" value="1"/>
</dbReference>
<dbReference type="Gene3D" id="2.60.40.1180">
    <property type="entry name" value="Golgi alpha-mannosidase II"/>
    <property type="match status" value="1"/>
</dbReference>
<comment type="cofactor">
    <cofactor evidence="3">
        <name>chloride</name>
        <dbReference type="ChEBI" id="CHEBI:17996"/>
    </cofactor>
</comment>
<comment type="catalytic activity">
    <reaction evidence="1 13">
        <text>Endohydrolysis of (1-&gt;4)-alpha-D-glucosidic linkages in polysaccharides containing three or more (1-&gt;4)-alpha-linked D-glucose units.</text>
        <dbReference type="EC" id="3.2.1.1"/>
    </reaction>
</comment>
<dbReference type="GO" id="GO:0004556">
    <property type="term" value="F:alpha-amylase activity"/>
    <property type="evidence" value="ECO:0007669"/>
    <property type="project" value="UniProtKB-UniRule"/>
</dbReference>
<dbReference type="Pfam" id="PF00128">
    <property type="entry name" value="Alpha-amylase"/>
    <property type="match status" value="1"/>
</dbReference>
<dbReference type="GO" id="GO:0046872">
    <property type="term" value="F:metal ion binding"/>
    <property type="evidence" value="ECO:0007669"/>
    <property type="project" value="UniProtKB-KW"/>
</dbReference>
<dbReference type="SUPFAM" id="SSF51011">
    <property type="entry name" value="Glycosyl hydrolase domain"/>
    <property type="match status" value="1"/>
</dbReference>
<dbReference type="CDD" id="cd11317">
    <property type="entry name" value="AmyAc_bac_euk_AmyA"/>
    <property type="match status" value="1"/>
</dbReference>
<feature type="chain" id="PRO_5042231556" description="Alpha-amylase" evidence="14">
    <location>
        <begin position="19"/>
        <end position="890"/>
    </location>
</feature>
<dbReference type="InterPro" id="IPR017853">
    <property type="entry name" value="GH"/>
</dbReference>
<organism evidence="17 18">
    <name type="scientific">Biomphalaria pfeifferi</name>
    <name type="common">Bloodfluke planorb</name>
    <name type="synonym">Freshwater snail</name>
    <dbReference type="NCBI Taxonomy" id="112525"/>
    <lineage>
        <taxon>Eukaryota</taxon>
        <taxon>Metazoa</taxon>
        <taxon>Spiralia</taxon>
        <taxon>Lophotrochozoa</taxon>
        <taxon>Mollusca</taxon>
        <taxon>Gastropoda</taxon>
        <taxon>Heterobranchia</taxon>
        <taxon>Euthyneura</taxon>
        <taxon>Panpulmonata</taxon>
        <taxon>Hygrophila</taxon>
        <taxon>Lymnaeoidea</taxon>
        <taxon>Planorbidae</taxon>
        <taxon>Biomphalaria</taxon>
    </lineage>
</organism>
<evidence type="ECO:0000256" key="11">
    <source>
        <dbReference type="ARBA" id="ARBA00023295"/>
    </source>
</evidence>
<evidence type="ECO:0000256" key="5">
    <source>
        <dbReference type="ARBA" id="ARBA00012595"/>
    </source>
</evidence>
<sequence length="890" mass="98583">MDELISFFLMLQILVVGGVAPYHDPHCGGKQVIVHLFEWKWTDIAKECERFLGPKGFCGVQVSPPMEHAMITTDGDRPWWERYQPISYKLTSRSGNEEQLKDMVQRCKAVGVRVYVDAVVNHMAGLGRKGVGTAGSTFDSDARDFPGVPYTKDNFNDRSDCPSGDGNVNKQVMSLITVLFISLRLGFHLSHVYGDPKNVRNCYLVGLTDLDASQEYVQDKISGYFNHLISLGVAGFRVDAAKHMWPKDLEGILAKTHDLPEGGRPFFYHEVIDRNDGAIKVNEYFHLGYVTEFRYMQKVREGASGDLGRLGAVYDPGWGMAPPDQAFVFVDNHDTQRGNEALTYKHGAEYKRAVAFTLAYNYGFTRVMSSYYFTDNGAGPPRNADMSAKDVIIKADGTCDNGWVCEHRWKSIGNMAMFRNAVAGTSVDNFKYENGVLSFNRGNKGFFAMGSNPFSISVNTGLPAGEYCDLISECAQKIRVDGSGHAQVSPKDPTDPFVAIITQGGENIVVQIIPDQGVDHSGDTTVQTQTQTSQDNVQITVPITTAKPYIPTGQEDFQRTVIIIERQTNPGQDLFIRGGVDYARRPGCSASLPATSNPCAIPIKHINLGTTSHFDKVTAWSAGDNFLDWSGPESGQGSYQGRAAEGTPAVWSTNDKSNSGYNDLNTYGPHYWIIDLEMDCSRTEDSYFELKAIVNGGWENDLGVTPACTGLGSQSPSFSSKNHIARCGYKNVFHFNNPACEITPLYSKQESQIPVTMLYIRTLCLLACLLPCVSGNTPPDFRRTVIMFESRASQKEPVFVRGGVFYGRRKGCYTAPSLDVNPCAIPIRHKNYTGSYIEQPYNDWSIGDNYLDWMGAEPDQSSWREIPPEGSPTILTSNIKKSTKYHVLNT</sequence>
<keyword evidence="18" id="KW-1185">Reference proteome</keyword>
<comment type="caution">
    <text evidence="17">The sequence shown here is derived from an EMBL/GenBank/DDBJ whole genome shotgun (WGS) entry which is preliminary data.</text>
</comment>
<dbReference type="InterPro" id="IPR031319">
    <property type="entry name" value="A-amylase_C"/>
</dbReference>
<evidence type="ECO:0000256" key="13">
    <source>
        <dbReference type="RuleBase" id="RU361134"/>
    </source>
</evidence>
<dbReference type="InterPro" id="IPR006046">
    <property type="entry name" value="Alpha_amylase"/>
</dbReference>
<feature type="signal peptide" evidence="14">
    <location>
        <begin position="1"/>
        <end position="18"/>
    </location>
</feature>
<feature type="non-terminal residue" evidence="17">
    <location>
        <position position="890"/>
    </location>
</feature>